<evidence type="ECO:0008006" key="4">
    <source>
        <dbReference type="Google" id="ProtNLM"/>
    </source>
</evidence>
<gene>
    <name evidence="2" type="ORF">DY000_02022938</name>
</gene>
<proteinExistence type="predicted"/>
<keyword evidence="3" id="KW-1185">Reference proteome</keyword>
<organism evidence="2 3">
    <name type="scientific">Brassica cretica</name>
    <name type="common">Mustard</name>
    <dbReference type="NCBI Taxonomy" id="69181"/>
    <lineage>
        <taxon>Eukaryota</taxon>
        <taxon>Viridiplantae</taxon>
        <taxon>Streptophyta</taxon>
        <taxon>Embryophyta</taxon>
        <taxon>Tracheophyta</taxon>
        <taxon>Spermatophyta</taxon>
        <taxon>Magnoliopsida</taxon>
        <taxon>eudicotyledons</taxon>
        <taxon>Gunneridae</taxon>
        <taxon>Pentapetalae</taxon>
        <taxon>rosids</taxon>
        <taxon>malvids</taxon>
        <taxon>Brassicales</taxon>
        <taxon>Brassicaceae</taxon>
        <taxon>Brassiceae</taxon>
        <taxon>Brassica</taxon>
    </lineage>
</organism>
<dbReference type="Proteomes" id="UP000266723">
    <property type="component" value="Unassembled WGS sequence"/>
</dbReference>
<comment type="caution">
    <text evidence="2">The sequence shown here is derived from an EMBL/GenBank/DDBJ whole genome shotgun (WGS) entry which is preliminary data.</text>
</comment>
<feature type="region of interest" description="Disordered" evidence="1">
    <location>
        <begin position="63"/>
        <end position="108"/>
    </location>
</feature>
<dbReference type="EMBL" id="QGKV02000299">
    <property type="protein sequence ID" value="KAF3598119.1"/>
    <property type="molecule type" value="Genomic_DNA"/>
</dbReference>
<sequence>MIPRIKGRVWGHWAPTPVFPDSKEVGPATPGGDGEVDQPLAPLGGWQSRTWTAGLARKGLLQGGIGTPFGKPAKLRASRDGSKAGWVENGMGRKRDGLNLRDFEDPQP</sequence>
<name>A0ABQ7EPE9_BRACR</name>
<evidence type="ECO:0000256" key="1">
    <source>
        <dbReference type="SAM" id="MobiDB-lite"/>
    </source>
</evidence>
<reference evidence="2 3" key="1">
    <citation type="journal article" date="2020" name="BMC Genomics">
        <title>Intraspecific diversification of the crop wild relative Brassica cretica Lam. using demographic model selection.</title>
        <authorList>
            <person name="Kioukis A."/>
            <person name="Michalopoulou V.A."/>
            <person name="Briers L."/>
            <person name="Pirintsos S."/>
            <person name="Studholme D.J."/>
            <person name="Pavlidis P."/>
            <person name="Sarris P.F."/>
        </authorList>
    </citation>
    <scope>NUCLEOTIDE SEQUENCE [LARGE SCALE GENOMIC DNA]</scope>
    <source>
        <strain evidence="3">cv. PFS-1207/04</strain>
    </source>
</reference>
<evidence type="ECO:0000313" key="2">
    <source>
        <dbReference type="EMBL" id="KAF3598119.1"/>
    </source>
</evidence>
<accession>A0ABQ7EPE9</accession>
<feature type="region of interest" description="Disordered" evidence="1">
    <location>
        <begin position="13"/>
        <end position="44"/>
    </location>
</feature>
<feature type="compositionally biased region" description="Basic and acidic residues" evidence="1">
    <location>
        <begin position="91"/>
        <end position="108"/>
    </location>
</feature>
<evidence type="ECO:0000313" key="3">
    <source>
        <dbReference type="Proteomes" id="UP000266723"/>
    </source>
</evidence>
<protein>
    <recommendedName>
        <fullName evidence="4">G-patch domain-containing protein</fullName>
    </recommendedName>
</protein>